<reference evidence="1" key="1">
    <citation type="journal article" date="2020" name="Nature">
        <title>Giant virus diversity and host interactions through global metagenomics.</title>
        <authorList>
            <person name="Schulz F."/>
            <person name="Roux S."/>
            <person name="Paez-Espino D."/>
            <person name="Jungbluth S."/>
            <person name="Walsh D.A."/>
            <person name="Denef V.J."/>
            <person name="McMahon K.D."/>
            <person name="Konstantinidis K.T."/>
            <person name="Eloe-Fadrosh E.A."/>
            <person name="Kyrpides N.C."/>
            <person name="Woyke T."/>
        </authorList>
    </citation>
    <scope>NUCLEOTIDE SEQUENCE</scope>
    <source>
        <strain evidence="1">GVMAG-M-3300025890-48</strain>
    </source>
</reference>
<protein>
    <submittedName>
        <fullName evidence="1">Uncharacterized protein</fullName>
    </submittedName>
</protein>
<proteinExistence type="predicted"/>
<accession>A0A6C0JGV9</accession>
<dbReference type="EMBL" id="MN740367">
    <property type="protein sequence ID" value="QHU02904.1"/>
    <property type="molecule type" value="Genomic_DNA"/>
</dbReference>
<dbReference type="AlphaFoldDB" id="A0A6C0JGV9"/>
<name>A0A6C0JGV9_9ZZZZ</name>
<organism evidence="1">
    <name type="scientific">viral metagenome</name>
    <dbReference type="NCBI Taxonomy" id="1070528"/>
    <lineage>
        <taxon>unclassified sequences</taxon>
        <taxon>metagenomes</taxon>
        <taxon>organismal metagenomes</taxon>
    </lineage>
</organism>
<evidence type="ECO:0000313" key="1">
    <source>
        <dbReference type="EMBL" id="QHU02904.1"/>
    </source>
</evidence>
<sequence>MAKYAIAICELHNTNLHGKTVDSSNDIENHYLASYILTPAEFYGNEWHDIIENMKNMYENNENNLTHSNIRNYKHIIENKEYFTPNIVDLTYLPGNECVASLKTNWLKRVQKEWRRVYNCRKEIENGRKTISSQKERQLTGKWPKHLRNWPMMKL</sequence>